<dbReference type="OMA" id="ANEDCKK"/>
<dbReference type="GeneTree" id="ENSGT01150000287227"/>
<dbReference type="InterPro" id="IPR050195">
    <property type="entry name" value="Primate_lentivir_Gag_pol-like"/>
</dbReference>
<dbReference type="InterPro" id="IPR038124">
    <property type="entry name" value="B_retro_matrix_sf"/>
</dbReference>
<evidence type="ECO:0000256" key="5">
    <source>
        <dbReference type="PROSITE-ProRule" id="PRU00047"/>
    </source>
</evidence>
<proteinExistence type="predicted"/>
<dbReference type="Gene3D" id="1.10.150.490">
    <property type="entry name" value="Retroviral GAG p10 protein"/>
    <property type="match status" value="1"/>
</dbReference>
<dbReference type="SUPFAM" id="SSF47943">
    <property type="entry name" value="Retrovirus capsid protein, N-terminal core domain"/>
    <property type="match status" value="1"/>
</dbReference>
<dbReference type="InterPro" id="IPR001878">
    <property type="entry name" value="Znf_CCHC"/>
</dbReference>
<dbReference type="Ensembl" id="ENSSCAT00000013124.1">
    <property type="protein sequence ID" value="ENSSCAP00000011638.1"/>
    <property type="gene ID" value="ENSSCAG00000008724.1"/>
</dbReference>
<keyword evidence="9" id="KW-1185">Reference proteome</keyword>
<dbReference type="AlphaFoldDB" id="A0A8C9N3B6"/>
<dbReference type="SMART" id="SM00343">
    <property type="entry name" value="ZnF_C2HC"/>
    <property type="match status" value="2"/>
</dbReference>
<dbReference type="Pfam" id="PF19317">
    <property type="entry name" value="Gag_p24_C"/>
    <property type="match status" value="1"/>
</dbReference>
<dbReference type="PANTHER" id="PTHR40389">
    <property type="entry name" value="ENDOGENOUS RETROVIRUS GROUP K MEMBER 24 GAG POLYPROTEIN-RELATED"/>
    <property type="match status" value="1"/>
</dbReference>
<dbReference type="Gene3D" id="1.10.1200.30">
    <property type="match status" value="1"/>
</dbReference>
<organism evidence="8 9">
    <name type="scientific">Serinus canaria</name>
    <name type="common">Island canary</name>
    <name type="synonym">Fringilla canaria</name>
    <dbReference type="NCBI Taxonomy" id="9135"/>
    <lineage>
        <taxon>Eukaryota</taxon>
        <taxon>Metazoa</taxon>
        <taxon>Chordata</taxon>
        <taxon>Craniata</taxon>
        <taxon>Vertebrata</taxon>
        <taxon>Euteleostomi</taxon>
        <taxon>Archelosauria</taxon>
        <taxon>Archosauria</taxon>
        <taxon>Dinosauria</taxon>
        <taxon>Saurischia</taxon>
        <taxon>Theropoda</taxon>
        <taxon>Coelurosauria</taxon>
        <taxon>Aves</taxon>
        <taxon>Neognathae</taxon>
        <taxon>Neoaves</taxon>
        <taxon>Telluraves</taxon>
        <taxon>Australaves</taxon>
        <taxon>Passeriformes</taxon>
        <taxon>Passeroidea</taxon>
        <taxon>Fringillidae</taxon>
        <taxon>Carduelinae</taxon>
        <taxon>Serinus</taxon>
    </lineage>
</organism>
<dbReference type="InterPro" id="IPR008919">
    <property type="entry name" value="Retrov_capsid_N"/>
</dbReference>
<dbReference type="Gene3D" id="4.10.60.10">
    <property type="entry name" value="Zinc finger, CCHC-type"/>
    <property type="match status" value="1"/>
</dbReference>
<evidence type="ECO:0000313" key="9">
    <source>
        <dbReference type="Proteomes" id="UP000694409"/>
    </source>
</evidence>
<feature type="compositionally biased region" description="Basic and acidic residues" evidence="6">
    <location>
        <begin position="182"/>
        <end position="193"/>
    </location>
</feature>
<feature type="domain" description="CCHC-type" evidence="7">
    <location>
        <begin position="633"/>
        <end position="646"/>
    </location>
</feature>
<feature type="domain" description="CCHC-type" evidence="7">
    <location>
        <begin position="597"/>
        <end position="613"/>
    </location>
</feature>
<evidence type="ECO:0000259" key="7">
    <source>
        <dbReference type="PROSITE" id="PS50158"/>
    </source>
</evidence>
<keyword evidence="1" id="KW-0519">Myristate</keyword>
<dbReference type="Gene3D" id="1.10.375.10">
    <property type="entry name" value="Human Immunodeficiency Virus Type 1 Capsid Protein"/>
    <property type="match status" value="1"/>
</dbReference>
<evidence type="ECO:0000256" key="3">
    <source>
        <dbReference type="ARBA" id="ARBA00022771"/>
    </source>
</evidence>
<dbReference type="InterPro" id="IPR036875">
    <property type="entry name" value="Znf_CCHC_sf"/>
</dbReference>
<dbReference type="Pfam" id="PF00098">
    <property type="entry name" value="zf-CCHC"/>
    <property type="match status" value="1"/>
</dbReference>
<keyword evidence="3 5" id="KW-0863">Zinc-finger</keyword>
<evidence type="ECO:0000256" key="2">
    <source>
        <dbReference type="ARBA" id="ARBA00022723"/>
    </source>
</evidence>
<keyword evidence="4" id="KW-0862">Zinc</keyword>
<dbReference type="Pfam" id="PF00607">
    <property type="entry name" value="Gag_p24"/>
    <property type="match status" value="1"/>
</dbReference>
<dbReference type="GO" id="GO:0003676">
    <property type="term" value="F:nucleic acid binding"/>
    <property type="evidence" value="ECO:0007669"/>
    <property type="project" value="InterPro"/>
</dbReference>
<protein>
    <submittedName>
        <fullName evidence="8">Uncharacterized LOC108964007</fullName>
    </submittedName>
</protein>
<sequence>MLGRRGIKYDKKALCTFLQWCRNHGVDVTIEAAFIVKNWERAGELILESASGGDETAKNIMTTWSLVLDTLKLLKLEQNAKTAAEARQAPPAKTPSDSGAHEGAPGGGGATSSFRVERTGKKLEGKQLSSAPTISATPPAPCAPAPQRPAPPVTTKPLSPPLPMDDQSDDKLLPVAPPVLDRPSHKLGMERAARSRAALGAESSSRELPAAGAAGRRIPSCPQPKPERPKEPPLLVGLWDPNRGDPNCCPTAGPQEDLFTMQPVSATISGYDRVRCHCGKLKALASGDLELTEQLSVPMPGLFLGGQETVSGTTGATIAAYNPVRFWQFMKLMALTSGDYEAAERISVPTFPMSSDDQGLQNNWTVSYLQVIFNVLSQLRQLATQHGLGSPVVTRMLRLLAEYEMTPFDIKQIAGLLCTPMEYMVFESTWQRYVEKQGLRNLAVLQQDPCFGAGVPQLLGLPSINNPQLQARLNPLILAQAKDLGIQALMEVGKMALVTPTQSCAKIKQGPKEPYRQFIERLKDAMEKQIANDEAKNLLIRALARSNANEDCKKAIDLLPRRNPSLDEMIDACAEVGTVSYEMTLLVSSLAAALLPKCYGCGQLGHMKANCPRRYQSWGTHQRQRAMPLVGSCYRCGKPGHFAKQCWSKFHANGQPLSGQGNRNKSAKGKCFQT</sequence>
<evidence type="ECO:0000256" key="4">
    <source>
        <dbReference type="ARBA" id="ARBA00022833"/>
    </source>
</evidence>
<feature type="compositionally biased region" description="Basic and acidic residues" evidence="6">
    <location>
        <begin position="115"/>
        <end position="125"/>
    </location>
</feature>
<keyword evidence="2" id="KW-0479">Metal-binding</keyword>
<dbReference type="GO" id="GO:0016032">
    <property type="term" value="P:viral process"/>
    <property type="evidence" value="ECO:0007669"/>
    <property type="project" value="InterPro"/>
</dbReference>
<dbReference type="Proteomes" id="UP000694409">
    <property type="component" value="Unassembled WGS sequence"/>
</dbReference>
<dbReference type="InterPro" id="IPR008916">
    <property type="entry name" value="Retrov_capsid_C"/>
</dbReference>
<reference evidence="8" key="2">
    <citation type="submission" date="2025-09" db="UniProtKB">
        <authorList>
            <consortium name="Ensembl"/>
        </authorList>
    </citation>
    <scope>IDENTIFICATION</scope>
</reference>
<dbReference type="GO" id="GO:0008270">
    <property type="term" value="F:zinc ion binding"/>
    <property type="evidence" value="ECO:0007669"/>
    <property type="project" value="UniProtKB-KW"/>
</dbReference>
<reference evidence="8" key="1">
    <citation type="submission" date="2025-08" db="UniProtKB">
        <authorList>
            <consortium name="Ensembl"/>
        </authorList>
    </citation>
    <scope>IDENTIFICATION</scope>
</reference>
<accession>A0A8C9N3B6</accession>
<dbReference type="InterPro" id="IPR045345">
    <property type="entry name" value="Gag_p24_C"/>
</dbReference>
<dbReference type="PANTHER" id="PTHR40389:SF2">
    <property type="entry name" value="ENDOGENOUS RETROVIRUS GROUP K MEMBER 24 GAG POLYPROTEIN-RELATED"/>
    <property type="match status" value="1"/>
</dbReference>
<keyword evidence="1" id="KW-0449">Lipoprotein</keyword>
<dbReference type="SUPFAM" id="SSF47353">
    <property type="entry name" value="Retrovirus capsid dimerization domain-like"/>
    <property type="match status" value="1"/>
</dbReference>
<evidence type="ECO:0000256" key="6">
    <source>
        <dbReference type="SAM" id="MobiDB-lite"/>
    </source>
</evidence>
<name>A0A8C9N3B6_SERCA</name>
<evidence type="ECO:0000256" key="1">
    <source>
        <dbReference type="ARBA" id="ARBA00022707"/>
    </source>
</evidence>
<dbReference type="PROSITE" id="PS50158">
    <property type="entry name" value="ZF_CCHC"/>
    <property type="match status" value="2"/>
</dbReference>
<dbReference type="SUPFAM" id="SSF57756">
    <property type="entry name" value="Retrovirus zinc finger-like domains"/>
    <property type="match status" value="1"/>
</dbReference>
<feature type="compositionally biased region" description="Pro residues" evidence="6">
    <location>
        <begin position="138"/>
        <end position="163"/>
    </location>
</feature>
<evidence type="ECO:0000313" key="8">
    <source>
        <dbReference type="Ensembl" id="ENSSCAP00000011638.1"/>
    </source>
</evidence>
<feature type="region of interest" description="Disordered" evidence="6">
    <location>
        <begin position="82"/>
        <end position="231"/>
    </location>
</feature>
<dbReference type="Pfam" id="PF14787">
    <property type="entry name" value="zf-CCHC_5"/>
    <property type="match status" value="1"/>
</dbReference>